<reference evidence="2 3" key="1">
    <citation type="submission" date="2020-02" db="EMBL/GenBank/DDBJ databases">
        <title>Paenibacillus sp. nov., isolated from rhizosphere soil of tomato.</title>
        <authorList>
            <person name="Weon H.-Y."/>
            <person name="Lee S.A."/>
        </authorList>
    </citation>
    <scope>NUCLEOTIDE SEQUENCE [LARGE SCALE GENOMIC DNA]</scope>
    <source>
        <strain evidence="2 3">14171R-81</strain>
    </source>
</reference>
<gene>
    <name evidence="2" type="ORF">GZH47_29775</name>
</gene>
<dbReference type="KEGG" id="prz:GZH47_29775"/>
<feature type="transmembrane region" description="Helical" evidence="1">
    <location>
        <begin position="6"/>
        <end position="24"/>
    </location>
</feature>
<keyword evidence="1" id="KW-1133">Transmembrane helix</keyword>
<dbReference type="Proteomes" id="UP000479114">
    <property type="component" value="Chromosome"/>
</dbReference>
<proteinExistence type="predicted"/>
<protein>
    <submittedName>
        <fullName evidence="2">Uncharacterized protein</fullName>
    </submittedName>
</protein>
<evidence type="ECO:0000256" key="1">
    <source>
        <dbReference type="SAM" id="Phobius"/>
    </source>
</evidence>
<keyword evidence="1" id="KW-0472">Membrane</keyword>
<dbReference type="RefSeq" id="WP_162644723.1">
    <property type="nucleotide sequence ID" value="NZ_CP048286.1"/>
</dbReference>
<dbReference type="EMBL" id="CP048286">
    <property type="protein sequence ID" value="QHW34571.1"/>
    <property type="molecule type" value="Genomic_DNA"/>
</dbReference>
<keyword evidence="1" id="KW-0812">Transmembrane</keyword>
<evidence type="ECO:0000313" key="3">
    <source>
        <dbReference type="Proteomes" id="UP000479114"/>
    </source>
</evidence>
<feature type="transmembrane region" description="Helical" evidence="1">
    <location>
        <begin position="116"/>
        <end position="137"/>
    </location>
</feature>
<evidence type="ECO:0000313" key="2">
    <source>
        <dbReference type="EMBL" id="QHW34571.1"/>
    </source>
</evidence>
<accession>A0A6C0P851</accession>
<organism evidence="2 3">
    <name type="scientific">Paenibacillus rhizovicinus</name>
    <dbReference type="NCBI Taxonomy" id="2704463"/>
    <lineage>
        <taxon>Bacteria</taxon>
        <taxon>Bacillati</taxon>
        <taxon>Bacillota</taxon>
        <taxon>Bacilli</taxon>
        <taxon>Bacillales</taxon>
        <taxon>Paenibacillaceae</taxon>
        <taxon>Paenibacillus</taxon>
    </lineage>
</organism>
<keyword evidence="3" id="KW-1185">Reference proteome</keyword>
<name>A0A6C0P851_9BACL</name>
<feature type="transmembrane region" description="Helical" evidence="1">
    <location>
        <begin position="92"/>
        <end position="110"/>
    </location>
</feature>
<feature type="transmembrane region" description="Helical" evidence="1">
    <location>
        <begin position="36"/>
        <end position="56"/>
    </location>
</feature>
<sequence>MTVFYLVSMAAVTGLSGRSILFAYRRRAAISCMAGMMIAMTVGMMQSLAAGTIAGILYPQDLAVSTAGAVLLGIVCGYLAGKPVSTMAALDGMLAGIMGGMMGAMLGVMLGSHAGMMVLFVDVIFVFIHIVLHQLILEETVSLLKSETSETQDNVQAGTVLLHPYVFGLAVFVMAAVFLYQG</sequence>
<feature type="transmembrane region" description="Helical" evidence="1">
    <location>
        <begin position="158"/>
        <end position="180"/>
    </location>
</feature>
<dbReference type="AlphaFoldDB" id="A0A6C0P851"/>
<feature type="transmembrane region" description="Helical" evidence="1">
    <location>
        <begin position="62"/>
        <end position="80"/>
    </location>
</feature>